<organism evidence="2">
    <name type="scientific">marine sediment metagenome</name>
    <dbReference type="NCBI Taxonomy" id="412755"/>
    <lineage>
        <taxon>unclassified sequences</taxon>
        <taxon>metagenomes</taxon>
        <taxon>ecological metagenomes</taxon>
    </lineage>
</organism>
<dbReference type="SMART" id="SM00871">
    <property type="entry name" value="AraC_E_bind"/>
    <property type="match status" value="1"/>
</dbReference>
<dbReference type="PANTHER" id="PTHR40055">
    <property type="entry name" value="TRANSCRIPTIONAL REGULATOR YGIV-RELATED"/>
    <property type="match status" value="1"/>
</dbReference>
<evidence type="ECO:0000259" key="1">
    <source>
        <dbReference type="SMART" id="SM00871"/>
    </source>
</evidence>
<dbReference type="PANTHER" id="PTHR40055:SF1">
    <property type="entry name" value="TRANSCRIPTIONAL REGULATOR YGIV-RELATED"/>
    <property type="match status" value="1"/>
</dbReference>
<dbReference type="InterPro" id="IPR011256">
    <property type="entry name" value="Reg_factor_effector_dom_sf"/>
</dbReference>
<accession>X0ZQR3</accession>
<dbReference type="EMBL" id="BARS01054646">
    <property type="protein sequence ID" value="GAG50571.1"/>
    <property type="molecule type" value="Genomic_DNA"/>
</dbReference>
<feature type="domain" description="AraC effector-binding" evidence="1">
    <location>
        <begin position="3"/>
        <end position="157"/>
    </location>
</feature>
<sequence>MAIEVTVKNTEPRTVAFVAMKGPYTKIPEAFPKLFGWLIGEKGYIPAGPPIGVYFNAPGEVPDEELLWEIQCPIGGDVAPSGPDERGLGVKRVEGAEVASTMYKGPYDQVAATWEALAGWIVDNGYEIAGAGEEVYLSDPDKTPPEELITELRCVVRKR</sequence>
<gene>
    <name evidence="2" type="ORF">S01H1_80855</name>
</gene>
<evidence type="ECO:0000313" key="2">
    <source>
        <dbReference type="EMBL" id="GAG50571.1"/>
    </source>
</evidence>
<dbReference type="Pfam" id="PF06445">
    <property type="entry name" value="GyrI-like"/>
    <property type="match status" value="1"/>
</dbReference>
<comment type="caution">
    <text evidence="2">The sequence shown here is derived from an EMBL/GenBank/DDBJ whole genome shotgun (WGS) entry which is preliminary data.</text>
</comment>
<protein>
    <recommendedName>
        <fullName evidence="1">AraC effector-binding domain-containing protein</fullName>
    </recommendedName>
</protein>
<proteinExistence type="predicted"/>
<dbReference type="InterPro" id="IPR029442">
    <property type="entry name" value="GyrI-like"/>
</dbReference>
<reference evidence="2" key="1">
    <citation type="journal article" date="2014" name="Front. Microbiol.">
        <title>High frequency of phylogenetically diverse reductive dehalogenase-homologous genes in deep subseafloor sedimentary metagenomes.</title>
        <authorList>
            <person name="Kawai M."/>
            <person name="Futagami T."/>
            <person name="Toyoda A."/>
            <person name="Takaki Y."/>
            <person name="Nishi S."/>
            <person name="Hori S."/>
            <person name="Arai W."/>
            <person name="Tsubouchi T."/>
            <person name="Morono Y."/>
            <person name="Uchiyama I."/>
            <person name="Ito T."/>
            <person name="Fujiyama A."/>
            <person name="Inagaki F."/>
            <person name="Takami H."/>
        </authorList>
    </citation>
    <scope>NUCLEOTIDE SEQUENCE</scope>
    <source>
        <strain evidence="2">Expedition CK06-06</strain>
    </source>
</reference>
<dbReference type="Gene3D" id="3.20.80.10">
    <property type="entry name" value="Regulatory factor, effector binding domain"/>
    <property type="match status" value="2"/>
</dbReference>
<dbReference type="AlphaFoldDB" id="X0ZQR3"/>
<dbReference type="InterPro" id="IPR050908">
    <property type="entry name" value="SmbC-like"/>
</dbReference>
<name>X0ZQR3_9ZZZZ</name>
<dbReference type="SUPFAM" id="SSF55136">
    <property type="entry name" value="Probable bacterial effector-binding domain"/>
    <property type="match status" value="1"/>
</dbReference>
<dbReference type="InterPro" id="IPR010499">
    <property type="entry name" value="AraC_E-bd"/>
</dbReference>